<keyword evidence="2" id="KW-1185">Reference proteome</keyword>
<protein>
    <submittedName>
        <fullName evidence="1">Uncharacterized protein</fullName>
    </submittedName>
</protein>
<dbReference type="RefSeq" id="WP_254015003.1">
    <property type="nucleotide sequence ID" value="NZ_JAMZMM010000535.1"/>
</dbReference>
<dbReference type="Proteomes" id="UP001204953">
    <property type="component" value="Unassembled WGS sequence"/>
</dbReference>
<dbReference type="EMBL" id="JAMZMM010000535">
    <property type="protein sequence ID" value="MCP2732279.1"/>
    <property type="molecule type" value="Genomic_DNA"/>
</dbReference>
<evidence type="ECO:0000313" key="1">
    <source>
        <dbReference type="EMBL" id="MCP2732279.1"/>
    </source>
</evidence>
<sequence length="71" mass="8330">MDLCLRYGKIILGIELKVWRDKKGDPIETGIEQLDSYLARLGVDFGWLVIFDRRSNALEMEERLVTQLIYL</sequence>
<name>A0AAE3GXD3_9CYAN</name>
<accession>A0AAE3GXD3</accession>
<gene>
    <name evidence="1" type="ORF">NJ959_27995</name>
</gene>
<reference evidence="1" key="1">
    <citation type="submission" date="2022-06" db="EMBL/GenBank/DDBJ databases">
        <title>New cyanobacteria of genus Symplocastrum in benthos of Lake Baikal.</title>
        <authorList>
            <person name="Sorokovikova E."/>
            <person name="Tikhonova I."/>
            <person name="Krasnopeev A."/>
            <person name="Evseev P."/>
            <person name="Gladkikh A."/>
            <person name="Belykh O."/>
        </authorList>
    </citation>
    <scope>NUCLEOTIDE SEQUENCE</scope>
    <source>
        <strain evidence="1">BBK-W-15</strain>
    </source>
</reference>
<dbReference type="AlphaFoldDB" id="A0AAE3GXD3"/>
<organism evidence="1 2">
    <name type="scientific">Limnofasciculus baicalensis BBK-W-15</name>
    <dbReference type="NCBI Taxonomy" id="2699891"/>
    <lineage>
        <taxon>Bacteria</taxon>
        <taxon>Bacillati</taxon>
        <taxon>Cyanobacteriota</taxon>
        <taxon>Cyanophyceae</taxon>
        <taxon>Coleofasciculales</taxon>
        <taxon>Coleofasciculaceae</taxon>
        <taxon>Limnofasciculus</taxon>
        <taxon>Limnofasciculus baicalensis</taxon>
    </lineage>
</organism>
<comment type="caution">
    <text evidence="1">The sequence shown here is derived from an EMBL/GenBank/DDBJ whole genome shotgun (WGS) entry which is preliminary data.</text>
</comment>
<evidence type="ECO:0000313" key="2">
    <source>
        <dbReference type="Proteomes" id="UP001204953"/>
    </source>
</evidence>
<proteinExistence type="predicted"/>